<dbReference type="InterPro" id="IPR009875">
    <property type="entry name" value="PilZ_domain"/>
</dbReference>
<feature type="region of interest" description="Disordered" evidence="1">
    <location>
        <begin position="144"/>
        <end position="167"/>
    </location>
</feature>
<dbReference type="AlphaFoldDB" id="H3ZBV5"/>
<evidence type="ECO:0000313" key="3">
    <source>
        <dbReference type="EMBL" id="EHR42419.1"/>
    </source>
</evidence>
<evidence type="ECO:0000259" key="2">
    <source>
        <dbReference type="Pfam" id="PF07238"/>
    </source>
</evidence>
<organism evidence="3 4">
    <name type="scientific">Alishewanella jeotgali KCTC 22429</name>
    <dbReference type="NCBI Taxonomy" id="1129374"/>
    <lineage>
        <taxon>Bacteria</taxon>
        <taxon>Pseudomonadati</taxon>
        <taxon>Pseudomonadota</taxon>
        <taxon>Gammaproteobacteria</taxon>
        <taxon>Alteromonadales</taxon>
        <taxon>Alteromonadaceae</taxon>
        <taxon>Alishewanella</taxon>
    </lineage>
</organism>
<dbReference type="eggNOG" id="ENOG502Z80T">
    <property type="taxonomic scope" value="Bacteria"/>
</dbReference>
<dbReference type="EMBL" id="AHTH01000005">
    <property type="protein sequence ID" value="EHR42419.1"/>
    <property type="molecule type" value="Genomic_DNA"/>
</dbReference>
<comment type="caution">
    <text evidence="3">The sequence shown here is derived from an EMBL/GenBank/DDBJ whole genome shotgun (WGS) entry which is preliminary data.</text>
</comment>
<reference evidence="3 4" key="1">
    <citation type="journal article" date="2012" name="J. Bacteriol.">
        <title>Genome Sequence of Extracellular-Protease-Producing Alishewanella jeotgali Isolated from Traditional Korean Fermented Seafood.</title>
        <authorList>
            <person name="Jung J."/>
            <person name="Chun J."/>
            <person name="Park W."/>
        </authorList>
    </citation>
    <scope>NUCLEOTIDE SEQUENCE [LARGE SCALE GENOMIC DNA]</scope>
    <source>
        <strain evidence="3 4">KCTC 22429</strain>
    </source>
</reference>
<dbReference type="SUPFAM" id="SSF141371">
    <property type="entry name" value="PilZ domain-like"/>
    <property type="match status" value="1"/>
</dbReference>
<proteinExistence type="predicted"/>
<dbReference type="Gene3D" id="2.40.10.220">
    <property type="entry name" value="predicted glycosyltransferase like domains"/>
    <property type="match status" value="2"/>
</dbReference>
<evidence type="ECO:0000256" key="1">
    <source>
        <dbReference type="SAM" id="MobiDB-lite"/>
    </source>
</evidence>
<dbReference type="GO" id="GO:0035438">
    <property type="term" value="F:cyclic-di-GMP binding"/>
    <property type="evidence" value="ECO:0007669"/>
    <property type="project" value="InterPro"/>
</dbReference>
<evidence type="ECO:0000313" key="4">
    <source>
        <dbReference type="Proteomes" id="UP000012046"/>
    </source>
</evidence>
<keyword evidence="4" id="KW-1185">Reference proteome</keyword>
<name>H3ZBV5_9ALTE</name>
<feature type="domain" description="PilZ" evidence="2">
    <location>
        <begin position="183"/>
        <end position="262"/>
    </location>
</feature>
<dbReference type="Proteomes" id="UP000012046">
    <property type="component" value="Unassembled WGS sequence"/>
</dbReference>
<protein>
    <recommendedName>
        <fullName evidence="2">PilZ domain-containing protein</fullName>
    </recommendedName>
</protein>
<feature type="compositionally biased region" description="Polar residues" evidence="1">
    <location>
        <begin position="153"/>
        <end position="167"/>
    </location>
</feature>
<dbReference type="Pfam" id="PF07238">
    <property type="entry name" value="PilZ"/>
    <property type="match status" value="2"/>
</dbReference>
<dbReference type="PATRIC" id="fig|1129374.4.peg.822"/>
<gene>
    <name evidence="3" type="ORF">AJE_04061</name>
</gene>
<accession>H3ZBV5</accession>
<sequence>MLPFIWQLNQLTMTSSDLKAYVGIIERMKGLILLPEFEQTFASLTAGLPKSKQFLLKMELKRLAQPCNYFIDLRGHVDGEVKPFQYLDKTHYLDDTARQIFESGVQAYGLYTLGVYEDVMNADNNYRVRHRKETEARIRNTLENLRRGPTLPEESSSQSNELIEQTEQANPNKFVQFGNYISRSEERMNFGIEVEVRQGESRYPALTSDLSISGCKLKVPSDKVVRDGEIINLALKGLEKEFTLNLPEGLNYQVVGQEIQDKYAYWRLKRIDPELHPKFNHFLQSFINGNKRRYKVNLDNTTDAVITKGYEQYYLPRINSLPVYLNITEGQVTSRFGLTSDYNKGIWHYFLDEQQQSVLSQVLSARRLKALISLKVNERTDILYSFTHAAKGKLYFYAALASELETEPTLKSMFFGFGAGKPSWRIFHLNLLKTNISHSQSEFALPGSNSVQQTSPLLRGMLEDIHYIVALTEVGANEYRYCYTAHPYDSTQLAALNKFGLSKVLPRTSCEAIPIHYVNLRAESRYLYKTTVLLRNKSDSEPIAAFSRDFSAGGLQLETTQAVNLQKGDVILLDLPDLQKITTKHQLQRLPYEIMAVSKSRTIMNLKVAKTDHHEGKLFFQQLIQSNRNKLTVAEETPKYPGLSDALRNMYLKTLTNFAIFVHRKGLRHDISVLGQGAQPNPLHSLLLLAQEPGSGLNFELLTKAHALNYELANQLKQMKRQDPPKAYELYIRVSQVAGQQQLSSYFNFEFENAEDLKVFALDALEHHTLFAFRFFLTRTGKLDSDYIAKELGYISVYAIHKAKSLEEELWHVEGVADGVEISAELVNRYSPERSRQQQQQRQAVLAKLTD</sequence>
<feature type="domain" description="PilZ" evidence="2">
    <location>
        <begin position="520"/>
        <end position="602"/>
    </location>
</feature>